<name>A0ABU6KFW2_9BACI</name>
<evidence type="ECO:0000256" key="4">
    <source>
        <dbReference type="ARBA" id="ARBA00022692"/>
    </source>
</evidence>
<keyword evidence="10" id="KW-1185">Reference proteome</keyword>
<feature type="transmembrane region" description="Helical" evidence="8">
    <location>
        <begin position="173"/>
        <end position="196"/>
    </location>
</feature>
<evidence type="ECO:0000256" key="7">
    <source>
        <dbReference type="ARBA" id="ARBA00023136"/>
    </source>
</evidence>
<dbReference type="InterPro" id="IPR001991">
    <property type="entry name" value="Na-dicarboxylate_symporter"/>
</dbReference>
<dbReference type="Gene3D" id="1.10.3860.10">
    <property type="entry name" value="Sodium:dicarboxylate symporter"/>
    <property type="match status" value="1"/>
</dbReference>
<feature type="transmembrane region" description="Helical" evidence="8">
    <location>
        <begin position="208"/>
        <end position="230"/>
    </location>
</feature>
<dbReference type="PRINTS" id="PR00173">
    <property type="entry name" value="EDTRNSPORT"/>
</dbReference>
<comment type="subcellular location">
    <subcellularLocation>
        <location evidence="1">Cell membrane</location>
        <topology evidence="1">Multi-pass membrane protein</topology>
    </subcellularLocation>
</comment>
<keyword evidence="5" id="KW-0769">Symport</keyword>
<dbReference type="InterPro" id="IPR018107">
    <property type="entry name" value="Na-dicarboxylate_symporter_CS"/>
</dbReference>
<proteinExistence type="predicted"/>
<keyword evidence="7 8" id="KW-0472">Membrane</keyword>
<evidence type="ECO:0000313" key="10">
    <source>
        <dbReference type="Proteomes" id="UP001335737"/>
    </source>
</evidence>
<evidence type="ECO:0000256" key="6">
    <source>
        <dbReference type="ARBA" id="ARBA00022989"/>
    </source>
</evidence>
<feature type="transmembrane region" description="Helical" evidence="8">
    <location>
        <begin position="37"/>
        <end position="61"/>
    </location>
</feature>
<dbReference type="PROSITE" id="PS00714">
    <property type="entry name" value="NA_DICARBOXYL_SYMP_2"/>
    <property type="match status" value="1"/>
</dbReference>
<accession>A0ABU6KFW2</accession>
<protein>
    <submittedName>
        <fullName evidence="9">Dicarboxylate/amino acid:cation symporter</fullName>
    </submittedName>
</protein>
<dbReference type="PANTHER" id="PTHR42865:SF7">
    <property type="entry name" value="PROTON_GLUTAMATE-ASPARTATE SYMPORTER"/>
    <property type="match status" value="1"/>
</dbReference>
<dbReference type="SUPFAM" id="SSF118215">
    <property type="entry name" value="Proton glutamate symport protein"/>
    <property type="match status" value="1"/>
</dbReference>
<keyword evidence="3" id="KW-1003">Cell membrane</keyword>
<dbReference type="RefSeq" id="WP_327607058.1">
    <property type="nucleotide sequence ID" value="NZ_JARZFX010000002.1"/>
</dbReference>
<feature type="transmembrane region" description="Helical" evidence="8">
    <location>
        <begin position="139"/>
        <end position="161"/>
    </location>
</feature>
<dbReference type="PANTHER" id="PTHR42865">
    <property type="entry name" value="PROTON/GLUTAMATE-ASPARTATE SYMPORTER"/>
    <property type="match status" value="1"/>
</dbReference>
<comment type="caution">
    <text evidence="9">The sequence shown here is derived from an EMBL/GenBank/DDBJ whole genome shotgun (WGS) entry which is preliminary data.</text>
</comment>
<sequence>MKGNLLKQMLIAFILAIIVGLLLGPQAEYVQPLGDLFIRLIKFIMIPLIFSTLVVGVASTGNINVLGKLGGKTILYFLCTTLFAVTIGIVIALIISPGTGVSMNVGETTVDPNETEGILATLLAIIPTNPIGSLVEGNILQIIFFAIFVGIGITIVGEKAVQVKQFFDGFAEVMYAITNLVIKVAPIGIFGLIAPVVGTNGASVLLPLIKVLIAMALACLIHVIITYSLAVSKLGKMNPIEFFKGISPAALVAFSTSSSSGTLPVTIKNVEENLKVPKRVSSFVLPLGATINMDGTAIYHGVAVLFIAQVYGFDLTIIQYLTVVFTAVLASIGSAGVPGAGMIILTMVLASVNLPLEGIALIAGIDRILDMFRTSTNVIGDASAAVILSKSDRLENERLRETA</sequence>
<organism evidence="9 10">
    <name type="scientific">Virgibacillus tibetensis</name>
    <dbReference type="NCBI Taxonomy" id="3042313"/>
    <lineage>
        <taxon>Bacteria</taxon>
        <taxon>Bacillati</taxon>
        <taxon>Bacillota</taxon>
        <taxon>Bacilli</taxon>
        <taxon>Bacillales</taxon>
        <taxon>Bacillaceae</taxon>
        <taxon>Virgibacillus</taxon>
    </lineage>
</organism>
<evidence type="ECO:0000256" key="1">
    <source>
        <dbReference type="ARBA" id="ARBA00004651"/>
    </source>
</evidence>
<evidence type="ECO:0000256" key="8">
    <source>
        <dbReference type="SAM" id="Phobius"/>
    </source>
</evidence>
<evidence type="ECO:0000256" key="5">
    <source>
        <dbReference type="ARBA" id="ARBA00022847"/>
    </source>
</evidence>
<reference evidence="9 10" key="1">
    <citation type="journal article" date="2024" name="Int. J. Syst. Evol. Microbiol.">
        <title>Virgibacillus tibetensis sp. nov., isolated from salt lake on the Tibetan Plateau of China.</title>
        <authorList>
            <person name="Phurbu D."/>
            <person name="Liu Z.-X."/>
            <person name="Wang R."/>
            <person name="Zheng Y.-Y."/>
            <person name="Liu H.-C."/>
            <person name="Zhou Y.-G."/>
            <person name="Yu Y.-J."/>
            <person name="Li A.-H."/>
        </authorList>
    </citation>
    <scope>NUCLEOTIDE SEQUENCE [LARGE SCALE GENOMIC DNA]</scope>
    <source>
        <strain evidence="9 10">C22-A2</strain>
    </source>
</reference>
<dbReference type="Pfam" id="PF00375">
    <property type="entry name" value="SDF"/>
    <property type="match status" value="1"/>
</dbReference>
<dbReference type="InterPro" id="IPR036458">
    <property type="entry name" value="Na:dicarbo_symporter_sf"/>
</dbReference>
<keyword evidence="4 8" id="KW-0812">Transmembrane</keyword>
<dbReference type="Proteomes" id="UP001335737">
    <property type="component" value="Unassembled WGS sequence"/>
</dbReference>
<gene>
    <name evidence="9" type="ORF">QGM71_07605</name>
</gene>
<feature type="transmembrane region" description="Helical" evidence="8">
    <location>
        <begin position="73"/>
        <end position="95"/>
    </location>
</feature>
<evidence type="ECO:0000256" key="3">
    <source>
        <dbReference type="ARBA" id="ARBA00022475"/>
    </source>
</evidence>
<keyword evidence="2" id="KW-0813">Transport</keyword>
<keyword evidence="6 8" id="KW-1133">Transmembrane helix</keyword>
<evidence type="ECO:0000256" key="2">
    <source>
        <dbReference type="ARBA" id="ARBA00022448"/>
    </source>
</evidence>
<dbReference type="EMBL" id="JARZFX010000002">
    <property type="protein sequence ID" value="MEC5423362.1"/>
    <property type="molecule type" value="Genomic_DNA"/>
</dbReference>
<feature type="transmembrane region" description="Helical" evidence="8">
    <location>
        <begin position="343"/>
        <end position="365"/>
    </location>
</feature>
<evidence type="ECO:0000313" key="9">
    <source>
        <dbReference type="EMBL" id="MEC5423362.1"/>
    </source>
</evidence>